<evidence type="ECO:0000313" key="2">
    <source>
        <dbReference type="EMBL" id="GAO42487.1"/>
    </source>
</evidence>
<evidence type="ECO:0000259" key="1">
    <source>
        <dbReference type="Pfam" id="PF06983"/>
    </source>
</evidence>
<dbReference type="EMBL" id="BBWV01000001">
    <property type="protein sequence ID" value="GAO42487.1"/>
    <property type="molecule type" value="Genomic_DNA"/>
</dbReference>
<organism evidence="2 3">
    <name type="scientific">Flavihumibacter petaseus NBRC 106054</name>
    <dbReference type="NCBI Taxonomy" id="1220578"/>
    <lineage>
        <taxon>Bacteria</taxon>
        <taxon>Pseudomonadati</taxon>
        <taxon>Bacteroidota</taxon>
        <taxon>Chitinophagia</taxon>
        <taxon>Chitinophagales</taxon>
        <taxon>Chitinophagaceae</taxon>
        <taxon>Flavihumibacter</taxon>
    </lineage>
</organism>
<dbReference type="InterPro" id="IPR028973">
    <property type="entry name" value="PhnB-like"/>
</dbReference>
<accession>A0A0E9MXP5</accession>
<gene>
    <name evidence="2" type="ORF">FPE01S_01_15010</name>
</gene>
<dbReference type="AlphaFoldDB" id="A0A0E9MXP5"/>
<dbReference type="Gene3D" id="3.10.180.10">
    <property type="entry name" value="2,3-Dihydroxybiphenyl 1,2-Dioxygenase, domain 1"/>
    <property type="match status" value="1"/>
</dbReference>
<dbReference type="SUPFAM" id="SSF54593">
    <property type="entry name" value="Glyoxalase/Bleomycin resistance protein/Dihydroxybiphenyl dioxygenase"/>
    <property type="match status" value="1"/>
</dbReference>
<feature type="domain" description="PhnB-like" evidence="1">
    <location>
        <begin position="11"/>
        <end position="135"/>
    </location>
</feature>
<dbReference type="CDD" id="cd06588">
    <property type="entry name" value="PhnB_like"/>
    <property type="match status" value="1"/>
</dbReference>
<dbReference type="PANTHER" id="PTHR33990:SF1">
    <property type="entry name" value="PROTEIN YJDN"/>
    <property type="match status" value="1"/>
</dbReference>
<sequence length="143" mass="15964">MNKLFYMSTHISAYINFNGKCREAMTFYQQSLGGTLEFQTVAESPVAGQMPPSMKDQIVHSTLTSGDLKIMASDLTRGPFATGNNITLAVHCSSEEEIRRFFNNLSQGGEIADQLQVMFWGDLFGSLVDKFGIPWLFNLPLKK</sequence>
<proteinExistence type="predicted"/>
<comment type="caution">
    <text evidence="2">The sequence shown here is derived from an EMBL/GenBank/DDBJ whole genome shotgun (WGS) entry which is preliminary data.</text>
</comment>
<name>A0A0E9MXP5_9BACT</name>
<dbReference type="Pfam" id="PF06983">
    <property type="entry name" value="3-dmu-9_3-mt"/>
    <property type="match status" value="1"/>
</dbReference>
<protein>
    <recommendedName>
        <fullName evidence="1">PhnB-like domain-containing protein</fullName>
    </recommendedName>
</protein>
<reference evidence="2 3" key="1">
    <citation type="submission" date="2015-04" db="EMBL/GenBank/DDBJ databases">
        <title>Whole genome shotgun sequence of Flavihumibacter petaseus NBRC 106054.</title>
        <authorList>
            <person name="Miyazawa S."/>
            <person name="Hosoyama A."/>
            <person name="Hashimoto M."/>
            <person name="Noguchi M."/>
            <person name="Tsuchikane K."/>
            <person name="Ohji S."/>
            <person name="Yamazoe A."/>
            <person name="Ichikawa N."/>
            <person name="Kimura A."/>
            <person name="Fujita N."/>
        </authorList>
    </citation>
    <scope>NUCLEOTIDE SEQUENCE [LARGE SCALE GENOMIC DNA]</scope>
    <source>
        <strain evidence="2 3">NBRC 106054</strain>
    </source>
</reference>
<dbReference type="InterPro" id="IPR029068">
    <property type="entry name" value="Glyas_Bleomycin-R_OHBP_Dase"/>
</dbReference>
<dbReference type="PANTHER" id="PTHR33990">
    <property type="entry name" value="PROTEIN YJDN-RELATED"/>
    <property type="match status" value="1"/>
</dbReference>
<dbReference type="Proteomes" id="UP000033121">
    <property type="component" value="Unassembled WGS sequence"/>
</dbReference>
<dbReference type="STRING" id="1220578.FPE01S_01_15010"/>
<keyword evidence="3" id="KW-1185">Reference proteome</keyword>
<evidence type="ECO:0000313" key="3">
    <source>
        <dbReference type="Proteomes" id="UP000033121"/>
    </source>
</evidence>